<feature type="compositionally biased region" description="Low complexity" evidence="1">
    <location>
        <begin position="32"/>
        <end position="44"/>
    </location>
</feature>
<dbReference type="EMBL" id="DYDO01000002">
    <property type="protein sequence ID" value="DBA30391.1"/>
    <property type="molecule type" value="Genomic_DNA"/>
</dbReference>
<accession>A0AAV3AGA7</accession>
<dbReference type="Proteomes" id="UP001181693">
    <property type="component" value="Unassembled WGS sequence"/>
</dbReference>
<protein>
    <submittedName>
        <fullName evidence="2">Uncharacterized protein</fullName>
    </submittedName>
</protein>
<comment type="caution">
    <text evidence="2">The sequence shown here is derived from an EMBL/GenBank/DDBJ whole genome shotgun (WGS) entry which is preliminary data.</text>
</comment>
<evidence type="ECO:0000313" key="3">
    <source>
        <dbReference type="Proteomes" id="UP001181693"/>
    </source>
</evidence>
<proteinExistence type="predicted"/>
<evidence type="ECO:0000256" key="1">
    <source>
        <dbReference type="SAM" id="MobiDB-lite"/>
    </source>
</evidence>
<feature type="region of interest" description="Disordered" evidence="1">
    <location>
        <begin position="15"/>
        <end position="132"/>
    </location>
</feature>
<feature type="region of interest" description="Disordered" evidence="1">
    <location>
        <begin position="462"/>
        <end position="513"/>
    </location>
</feature>
<dbReference type="AlphaFoldDB" id="A0AAV3AGA7"/>
<reference evidence="2" key="1">
    <citation type="thesis" date="2020" institute="ProQuest LLC" country="789 East Eisenhower Parkway, Ann Arbor, MI, USA">
        <title>Comparative Genomics and Chromosome Evolution.</title>
        <authorList>
            <person name="Mudd A.B."/>
        </authorList>
    </citation>
    <scope>NUCLEOTIDE SEQUENCE</scope>
    <source>
        <strain evidence="2">1538</strain>
        <tissue evidence="2">Blood</tissue>
    </source>
</reference>
<feature type="compositionally biased region" description="Basic residues" evidence="1">
    <location>
        <begin position="58"/>
        <end position="69"/>
    </location>
</feature>
<gene>
    <name evidence="2" type="ORF">GDO54_006381</name>
</gene>
<feature type="compositionally biased region" description="Basic residues" evidence="1">
    <location>
        <begin position="119"/>
        <end position="132"/>
    </location>
</feature>
<feature type="compositionally biased region" description="Polar residues" evidence="1">
    <location>
        <begin position="390"/>
        <end position="407"/>
    </location>
</feature>
<feature type="compositionally biased region" description="Basic and acidic residues" evidence="1">
    <location>
        <begin position="85"/>
        <end position="95"/>
    </location>
</feature>
<keyword evidence="3" id="KW-1185">Reference proteome</keyword>
<evidence type="ECO:0000313" key="2">
    <source>
        <dbReference type="EMBL" id="DBA30391.1"/>
    </source>
</evidence>
<sequence length="513" mass="56321">MCLKELEDVVKQKVNHQLSTDSEAFLDDLSDLDSSTGGSDSSDSNGPPAHLMEMVCKVKPKKKMLKSKRERNSQRKQFEPPNDNESTKGKEKTDAADQPGQTATVKQNLLEKPKNTGKASKRNKTTLSKKQRKPLLQDLDAKKVSVIYLVFNANGEVISTKSHSYANTQNVMELTSSLKGFSWNRPLPIFKNILPSRFPFNGVMEPGCFFIIPSDVTDTPLSNTLCHGYESGDGVQKSVKVPMSSLYSEGGKLSSGGLWVRESLEKETGSSVLPGAFVRHGLSPPAVRMSGSAPPLVHRDMEVLSNLYNSGNDVRWRQKDSSSMLLNREICSEGCREKEGTVSIRHEKGEISLPAVTNSTEVKLTGVNDRNFLHPTPVTKIRHIQNTFPKTAAHSQTSNSSGITSVTLPKKGRGQSGNELLQKRKLGRLFSPHPQETQADRQYSTLPVNTWKDVLIGLQGSGDGTSGGATPLHFRNQPVATAPKENTSKHRTNNSGNTSRKPRLRISLAPLKK</sequence>
<organism evidence="2 3">
    <name type="scientific">Pyxicephalus adspersus</name>
    <name type="common">African bullfrog</name>
    <dbReference type="NCBI Taxonomy" id="30357"/>
    <lineage>
        <taxon>Eukaryota</taxon>
        <taxon>Metazoa</taxon>
        <taxon>Chordata</taxon>
        <taxon>Craniata</taxon>
        <taxon>Vertebrata</taxon>
        <taxon>Euteleostomi</taxon>
        <taxon>Amphibia</taxon>
        <taxon>Batrachia</taxon>
        <taxon>Anura</taxon>
        <taxon>Neobatrachia</taxon>
        <taxon>Ranoidea</taxon>
        <taxon>Pyxicephalidae</taxon>
        <taxon>Pyxicephalinae</taxon>
        <taxon>Pyxicephalus</taxon>
    </lineage>
</organism>
<name>A0AAV3AGA7_PYXAD</name>
<feature type="region of interest" description="Disordered" evidence="1">
    <location>
        <begin position="390"/>
        <end position="416"/>
    </location>
</feature>